<dbReference type="CDD" id="cd14752">
    <property type="entry name" value="GH31_N"/>
    <property type="match status" value="1"/>
</dbReference>
<dbReference type="Gene3D" id="2.60.40.1760">
    <property type="entry name" value="glycosyl hydrolase (family 31)"/>
    <property type="match status" value="1"/>
</dbReference>
<keyword evidence="4" id="KW-0472">Membrane</keyword>
<dbReference type="CDD" id="cd00111">
    <property type="entry name" value="Trefoil"/>
    <property type="match status" value="2"/>
</dbReference>
<dbReference type="EMBL" id="KI913957">
    <property type="protein sequence ID" value="ETW05242.1"/>
    <property type="molecule type" value="Genomic_DNA"/>
</dbReference>
<proteinExistence type="inferred from homology"/>
<dbReference type="GO" id="GO:0030246">
    <property type="term" value="F:carbohydrate binding"/>
    <property type="evidence" value="ECO:0007669"/>
    <property type="project" value="InterPro"/>
</dbReference>
<evidence type="ECO:0000256" key="1">
    <source>
        <dbReference type="ARBA" id="ARBA00004370"/>
    </source>
</evidence>
<comment type="caution">
    <text evidence="9">Lacks conserved residue(s) required for the propagation of feature annotation.</text>
</comment>
<dbReference type="AlphaFoldDB" id="A0A024UH88"/>
<dbReference type="InterPro" id="IPR017853">
    <property type="entry name" value="GH"/>
</dbReference>
<dbReference type="InterPro" id="IPR048395">
    <property type="entry name" value="Glyco_hydro_31_C"/>
</dbReference>
<feature type="disulfide bond" evidence="9">
    <location>
        <begin position="111"/>
        <end position="128"/>
    </location>
</feature>
<dbReference type="SUPFAM" id="SSF74650">
    <property type="entry name" value="Galactose mutarotase-like"/>
    <property type="match status" value="1"/>
</dbReference>
<sequence length="1028" mass="112867">MGSKCVLWWSLVAIVAVAKARRHDITCLNTESSVDEDRVLDCYPPRPGFPNATEEFCRAQGCCWNPTRSPPCVFGSVPPPTSARCSAVPVLSRVACRNPRYFLRPQNATDCAAMGCCFDATSNSTTACFQPSAPGYVLTHWQDVPMGYSGTLTLSGAAARGPFGNDISTLAIQVQLESNTRVRVRIFDPIFRRYEVPLPLANASSMHDHKRLFEVSVTKAPFGIAITRLATNEVLFNSTPVASWNGPLVISNQFLELSTRVLTTPKLFGLGEHVGRLVNPARGDHYTLWTRDRLANAGNAHTAAGGDNEYGVHPFYIRVEDTNPTLAHGVFLLNSNAMEVVASPTAITFRTVGGILDLFVFLGPSPRDVVAQYTALVGRPAMPPYWALGYHLCRYHYANVDQVRDVVRRMRAADVPQDAQWTDIDVLDGFFDFTWDNTAFPHMDRFVHNDLHAFDVHYVPIVDAGIGISRPTDAAFADGLTHNVFMTAGGSNSSVLEVNRVWPGDVVYPDFFHPNASAYWEAQLRRYYTTVPYDGIWLDMNEPSSFCTDSDSSSSSCPFPTSPFVRSSDTMYPMDPYRQPFAPGQHHDHGGNLATMTASLAAHQFPSLHYNLHSMYGHSELVATRRAVERIRRKRPFVLSRSTFAGDGSDAAHWLGDNAATWTDLRLGVAGVLAMNMFGLPMAGPDTCGFDGNTTKELCIRWHQAGILFPFLRNHNAAEKDQAPVDFDDEATAILRHTLRQRYQLLPYLYTQLYRMHVDGGNVVVRALFFEFPSNDTFGIDSQYLVGPALLVSPVLDEGVVTVHATFPRAAAWYDLWTGHKVDNDVDGTVHSGDPIVQLDAPLAAVPLHIRGGHIVPQQLPGRTTTASRMNAFHLVVALPQATEDLPFVRATGELYMDGGDSLDPVGHGVYALVSFSAVHYPDKGYVFMTGRVDHGGFDGPQVRVAVESISVYGTRGYRLGQAIDVECAQGTTSSSGLATYNPTSETLAVHALTIVVGEPFGVRVRPAGSLDDRTVWSSHLDDALAQM</sequence>
<dbReference type="eggNOG" id="KOG1065">
    <property type="taxonomic scope" value="Eukaryota"/>
</dbReference>
<dbReference type="InterPro" id="IPR011013">
    <property type="entry name" value="Gal_mutarotase_sf_dom"/>
</dbReference>
<dbReference type="PANTHER" id="PTHR22762">
    <property type="entry name" value="ALPHA-GLUCOSIDASE"/>
    <property type="match status" value="1"/>
</dbReference>
<reference evidence="13" key="1">
    <citation type="submission" date="2013-12" db="EMBL/GenBank/DDBJ databases">
        <title>The Genome Sequence of Aphanomyces invadans NJM9701.</title>
        <authorList>
            <consortium name="The Broad Institute Genomics Platform"/>
            <person name="Russ C."/>
            <person name="Tyler B."/>
            <person name="van West P."/>
            <person name="Dieguez-Uribeondo J."/>
            <person name="Young S.K."/>
            <person name="Zeng Q."/>
            <person name="Gargeya S."/>
            <person name="Fitzgerald M."/>
            <person name="Abouelleil A."/>
            <person name="Alvarado L."/>
            <person name="Chapman S.B."/>
            <person name="Gainer-Dewar J."/>
            <person name="Goldberg J."/>
            <person name="Griggs A."/>
            <person name="Gujja S."/>
            <person name="Hansen M."/>
            <person name="Howarth C."/>
            <person name="Imamovic A."/>
            <person name="Ireland A."/>
            <person name="Larimer J."/>
            <person name="McCowan C."/>
            <person name="Murphy C."/>
            <person name="Pearson M."/>
            <person name="Poon T.W."/>
            <person name="Priest M."/>
            <person name="Roberts A."/>
            <person name="Saif S."/>
            <person name="Shea T."/>
            <person name="Sykes S."/>
            <person name="Wortman J."/>
            <person name="Nusbaum C."/>
            <person name="Birren B."/>
        </authorList>
    </citation>
    <scope>NUCLEOTIDE SEQUENCE [LARGE SCALE GENOMIC DNA]</scope>
    <source>
        <strain evidence="13">NJM9701</strain>
    </source>
</reference>
<evidence type="ECO:0000259" key="12">
    <source>
        <dbReference type="PROSITE" id="PS51448"/>
    </source>
</evidence>
<evidence type="ECO:0000256" key="11">
    <source>
        <dbReference type="SAM" id="SignalP"/>
    </source>
</evidence>
<keyword evidence="5 9" id="KW-1015">Disulfide bond</keyword>
<dbReference type="SUPFAM" id="SSF51445">
    <property type="entry name" value="(Trans)glycosidases"/>
    <property type="match status" value="1"/>
</dbReference>
<keyword evidence="11" id="KW-0732">Signal</keyword>
<dbReference type="Pfam" id="PF01055">
    <property type="entry name" value="Glyco_hydro_31_2nd"/>
    <property type="match status" value="1"/>
</dbReference>
<evidence type="ECO:0000256" key="5">
    <source>
        <dbReference type="ARBA" id="ARBA00023157"/>
    </source>
</evidence>
<dbReference type="GO" id="GO:0004553">
    <property type="term" value="F:hydrolase activity, hydrolyzing O-glycosyl compounds"/>
    <property type="evidence" value="ECO:0007669"/>
    <property type="project" value="InterPro"/>
</dbReference>
<dbReference type="PANTHER" id="PTHR22762:SF133">
    <property type="entry name" value="P-TYPE DOMAIN-CONTAINING PROTEIN"/>
    <property type="match status" value="1"/>
</dbReference>
<organism evidence="13">
    <name type="scientific">Aphanomyces invadans</name>
    <dbReference type="NCBI Taxonomy" id="157072"/>
    <lineage>
        <taxon>Eukaryota</taxon>
        <taxon>Sar</taxon>
        <taxon>Stramenopiles</taxon>
        <taxon>Oomycota</taxon>
        <taxon>Saprolegniomycetes</taxon>
        <taxon>Saprolegniales</taxon>
        <taxon>Verrucalvaceae</taxon>
        <taxon>Aphanomyces</taxon>
    </lineage>
</organism>
<dbReference type="SUPFAM" id="SSF57492">
    <property type="entry name" value="Trefoil"/>
    <property type="match status" value="2"/>
</dbReference>
<dbReference type="InterPro" id="IPR025887">
    <property type="entry name" value="Glyco_hydro_31_N_dom"/>
</dbReference>
<evidence type="ECO:0000256" key="8">
    <source>
        <dbReference type="ARBA" id="ARBA00041343"/>
    </source>
</evidence>
<name>A0A024UH88_9STRA</name>
<feature type="domain" description="P-type" evidence="12">
    <location>
        <begin position="30"/>
        <end position="76"/>
    </location>
</feature>
<dbReference type="SUPFAM" id="SSF51011">
    <property type="entry name" value="Glycosyl hydrolase domain"/>
    <property type="match status" value="1"/>
</dbReference>
<feature type="signal peptide" evidence="11">
    <location>
        <begin position="1"/>
        <end position="20"/>
    </location>
</feature>
<evidence type="ECO:0000256" key="10">
    <source>
        <dbReference type="RuleBase" id="RU361185"/>
    </source>
</evidence>
<dbReference type="PROSITE" id="PS00129">
    <property type="entry name" value="GLYCOSYL_HYDROL_F31_1"/>
    <property type="match status" value="1"/>
</dbReference>
<evidence type="ECO:0000256" key="3">
    <source>
        <dbReference type="ARBA" id="ARBA00022801"/>
    </source>
</evidence>
<dbReference type="Gene3D" id="2.60.40.1180">
    <property type="entry name" value="Golgi alpha-mannosidase II"/>
    <property type="match status" value="2"/>
</dbReference>
<dbReference type="GO" id="GO:0016020">
    <property type="term" value="C:membrane"/>
    <property type="evidence" value="ECO:0007669"/>
    <property type="project" value="UniProtKB-SubCell"/>
</dbReference>
<dbReference type="InterPro" id="IPR030458">
    <property type="entry name" value="Glyco_hydro_31_AS"/>
</dbReference>
<dbReference type="SMART" id="SM00018">
    <property type="entry name" value="PD"/>
    <property type="match status" value="2"/>
</dbReference>
<dbReference type="Pfam" id="PF21365">
    <property type="entry name" value="Glyco_hydro_31_3rd"/>
    <property type="match status" value="1"/>
</dbReference>
<dbReference type="Pfam" id="PF00088">
    <property type="entry name" value="Trefoil"/>
    <property type="match status" value="1"/>
</dbReference>
<protein>
    <recommendedName>
        <fullName evidence="8">Maltase</fullName>
    </recommendedName>
</protein>
<dbReference type="CDD" id="cd06602">
    <property type="entry name" value="GH31_MGAM_SI_GAA"/>
    <property type="match status" value="1"/>
</dbReference>
<evidence type="ECO:0000256" key="4">
    <source>
        <dbReference type="ARBA" id="ARBA00023136"/>
    </source>
</evidence>
<dbReference type="InterPro" id="IPR000322">
    <property type="entry name" value="Glyco_hydro_31_TIM"/>
</dbReference>
<evidence type="ECO:0000256" key="2">
    <source>
        <dbReference type="ARBA" id="ARBA00007806"/>
    </source>
</evidence>
<dbReference type="GeneID" id="20081262"/>
<evidence type="ECO:0000256" key="9">
    <source>
        <dbReference type="PROSITE-ProRule" id="PRU00779"/>
    </source>
</evidence>
<dbReference type="Gene3D" id="3.20.20.80">
    <property type="entry name" value="Glycosidases"/>
    <property type="match status" value="1"/>
</dbReference>
<gene>
    <name evidence="13" type="ORF">H310_04212</name>
</gene>
<dbReference type="Pfam" id="PF13802">
    <property type="entry name" value="Gal_mutarotas_2"/>
    <property type="match status" value="1"/>
</dbReference>
<comment type="similarity">
    <text evidence="2 10">Belongs to the glycosyl hydrolase 31 family.</text>
</comment>
<evidence type="ECO:0000256" key="6">
    <source>
        <dbReference type="ARBA" id="ARBA00023180"/>
    </source>
</evidence>
<dbReference type="PROSITE" id="PS51448">
    <property type="entry name" value="P_TREFOIL_2"/>
    <property type="match status" value="2"/>
</dbReference>
<dbReference type="STRING" id="157072.A0A024UH88"/>
<dbReference type="GO" id="GO:0005975">
    <property type="term" value="P:carbohydrate metabolic process"/>
    <property type="evidence" value="ECO:0007669"/>
    <property type="project" value="InterPro"/>
</dbReference>
<evidence type="ECO:0000256" key="7">
    <source>
        <dbReference type="ARBA" id="ARBA00023295"/>
    </source>
</evidence>
<dbReference type="OrthoDB" id="5839090at2759"/>
<dbReference type="InterPro" id="IPR013780">
    <property type="entry name" value="Glyco_hydro_b"/>
</dbReference>
<accession>A0A024UH88</accession>
<feature type="domain" description="P-type" evidence="12">
    <location>
        <begin position="83"/>
        <end position="132"/>
    </location>
</feature>
<feature type="chain" id="PRO_5001538206" description="Maltase" evidence="11">
    <location>
        <begin position="21"/>
        <end position="1028"/>
    </location>
</feature>
<dbReference type="Gene3D" id="4.10.110.10">
    <property type="entry name" value="Spasmolytic Protein, domain 1"/>
    <property type="match status" value="2"/>
</dbReference>
<comment type="subcellular location">
    <subcellularLocation>
        <location evidence="1">Membrane</location>
    </subcellularLocation>
</comment>
<keyword evidence="6" id="KW-0325">Glycoprotein</keyword>
<dbReference type="InterPro" id="IPR044913">
    <property type="entry name" value="P_trefoil_dom_sf"/>
</dbReference>
<dbReference type="VEuPathDB" id="FungiDB:H310_04212"/>
<dbReference type="InterPro" id="IPR000519">
    <property type="entry name" value="P_trefoil_dom"/>
</dbReference>
<keyword evidence="7 10" id="KW-0326">Glycosidase</keyword>
<evidence type="ECO:0000313" key="13">
    <source>
        <dbReference type="EMBL" id="ETW05242.1"/>
    </source>
</evidence>
<keyword evidence="3 10" id="KW-0378">Hydrolase</keyword>
<dbReference type="RefSeq" id="XP_008866680.1">
    <property type="nucleotide sequence ID" value="XM_008868458.1"/>
</dbReference>